<dbReference type="AlphaFoldDB" id="A0A3M7RQK6"/>
<accession>A0A3M7RQK6</accession>
<keyword evidence="2" id="KW-1185">Reference proteome</keyword>
<dbReference type="Proteomes" id="UP000276133">
    <property type="component" value="Unassembled WGS sequence"/>
</dbReference>
<gene>
    <name evidence="1" type="ORF">BpHYR1_011888</name>
</gene>
<evidence type="ECO:0000313" key="1">
    <source>
        <dbReference type="EMBL" id="RNA25615.1"/>
    </source>
</evidence>
<protein>
    <submittedName>
        <fullName evidence="1">Uncharacterized protein</fullName>
    </submittedName>
</protein>
<sequence length="87" mass="10246">MTELNTFLIDFYRVLDKFLLNYHQRFLDREASTTFYQSIVGKELNSFNCTKESTLSITSRMLAADQHGNSLLQHIATRFKLYFLNIT</sequence>
<proteinExistence type="predicted"/>
<name>A0A3M7RQK6_BRAPC</name>
<dbReference type="EMBL" id="REGN01002895">
    <property type="protein sequence ID" value="RNA25615.1"/>
    <property type="molecule type" value="Genomic_DNA"/>
</dbReference>
<organism evidence="1 2">
    <name type="scientific">Brachionus plicatilis</name>
    <name type="common">Marine rotifer</name>
    <name type="synonym">Brachionus muelleri</name>
    <dbReference type="NCBI Taxonomy" id="10195"/>
    <lineage>
        <taxon>Eukaryota</taxon>
        <taxon>Metazoa</taxon>
        <taxon>Spiralia</taxon>
        <taxon>Gnathifera</taxon>
        <taxon>Rotifera</taxon>
        <taxon>Eurotatoria</taxon>
        <taxon>Monogononta</taxon>
        <taxon>Pseudotrocha</taxon>
        <taxon>Ploima</taxon>
        <taxon>Brachionidae</taxon>
        <taxon>Brachionus</taxon>
    </lineage>
</organism>
<comment type="caution">
    <text evidence="1">The sequence shown here is derived from an EMBL/GenBank/DDBJ whole genome shotgun (WGS) entry which is preliminary data.</text>
</comment>
<evidence type="ECO:0000313" key="2">
    <source>
        <dbReference type="Proteomes" id="UP000276133"/>
    </source>
</evidence>
<reference evidence="1 2" key="1">
    <citation type="journal article" date="2018" name="Sci. Rep.">
        <title>Genomic signatures of local adaptation to the degree of environmental predictability in rotifers.</title>
        <authorList>
            <person name="Franch-Gras L."/>
            <person name="Hahn C."/>
            <person name="Garcia-Roger E.M."/>
            <person name="Carmona M.J."/>
            <person name="Serra M."/>
            <person name="Gomez A."/>
        </authorList>
    </citation>
    <scope>NUCLEOTIDE SEQUENCE [LARGE SCALE GENOMIC DNA]</scope>
    <source>
        <strain evidence="1">HYR1</strain>
    </source>
</reference>